<keyword evidence="2" id="KW-1185">Reference proteome</keyword>
<protein>
    <submittedName>
        <fullName evidence="1">Uncharacterized protein</fullName>
    </submittedName>
</protein>
<proteinExistence type="predicted"/>
<organism evidence="1 2">
    <name type="scientific">Coleofasciculus chthonoplastes PCC 7420</name>
    <dbReference type="NCBI Taxonomy" id="118168"/>
    <lineage>
        <taxon>Bacteria</taxon>
        <taxon>Bacillati</taxon>
        <taxon>Cyanobacteriota</taxon>
        <taxon>Cyanophyceae</taxon>
        <taxon>Coleofasciculales</taxon>
        <taxon>Coleofasciculaceae</taxon>
        <taxon>Coleofasciculus</taxon>
    </lineage>
</organism>
<dbReference type="Proteomes" id="UP000003835">
    <property type="component" value="Unassembled WGS sequence"/>
</dbReference>
<evidence type="ECO:0000313" key="2">
    <source>
        <dbReference type="Proteomes" id="UP000003835"/>
    </source>
</evidence>
<dbReference type="AlphaFoldDB" id="B4VVY6"/>
<evidence type="ECO:0000313" key="1">
    <source>
        <dbReference type="EMBL" id="EDX74044.1"/>
    </source>
</evidence>
<sequence length="45" mass="5186">MLTRLRIVKVLNSLFLFPVPRFLFPVPFSLSTKGNLALIKEKRAN</sequence>
<name>B4VVY6_9CYAN</name>
<accession>B4VVY6</accession>
<reference evidence="1 2" key="1">
    <citation type="submission" date="2008-07" db="EMBL/GenBank/DDBJ databases">
        <authorList>
            <person name="Tandeau de Marsac N."/>
            <person name="Ferriera S."/>
            <person name="Johnson J."/>
            <person name="Kravitz S."/>
            <person name="Beeson K."/>
            <person name="Sutton G."/>
            <person name="Rogers Y.-H."/>
            <person name="Friedman R."/>
            <person name="Frazier M."/>
            <person name="Venter J.C."/>
        </authorList>
    </citation>
    <scope>NUCLEOTIDE SEQUENCE [LARGE SCALE GENOMIC DNA]</scope>
    <source>
        <strain evidence="1 2">PCC 7420</strain>
    </source>
</reference>
<dbReference type="HOGENOM" id="CLU_3198426_0_0_3"/>
<dbReference type="EMBL" id="DS989855">
    <property type="protein sequence ID" value="EDX74044.1"/>
    <property type="molecule type" value="Genomic_DNA"/>
</dbReference>
<gene>
    <name evidence="1" type="ORF">MC7420_5924</name>
</gene>